<feature type="transmembrane region" description="Helical" evidence="1">
    <location>
        <begin position="61"/>
        <end position="82"/>
    </location>
</feature>
<feature type="transmembrane region" description="Helical" evidence="1">
    <location>
        <begin position="367"/>
        <end position="384"/>
    </location>
</feature>
<feature type="transmembrane region" description="Helical" evidence="1">
    <location>
        <begin position="184"/>
        <end position="202"/>
    </location>
</feature>
<feature type="transmembrane region" description="Helical" evidence="1">
    <location>
        <begin position="163"/>
        <end position="178"/>
    </location>
</feature>
<evidence type="ECO:0000256" key="1">
    <source>
        <dbReference type="SAM" id="Phobius"/>
    </source>
</evidence>
<gene>
    <name evidence="2" type="ORF">BECKFW1821B_GA0114236_10434</name>
</gene>
<dbReference type="AlphaFoldDB" id="A0A450SXB0"/>
<feature type="transmembrane region" description="Helical" evidence="1">
    <location>
        <begin position="318"/>
        <end position="336"/>
    </location>
</feature>
<proteinExistence type="predicted"/>
<feature type="transmembrane region" description="Helical" evidence="1">
    <location>
        <begin position="94"/>
        <end position="114"/>
    </location>
</feature>
<organism evidence="2">
    <name type="scientific">Candidatus Kentrum sp. FW</name>
    <dbReference type="NCBI Taxonomy" id="2126338"/>
    <lineage>
        <taxon>Bacteria</taxon>
        <taxon>Pseudomonadati</taxon>
        <taxon>Pseudomonadota</taxon>
        <taxon>Gammaproteobacteria</taxon>
        <taxon>Candidatus Kentrum</taxon>
    </lineage>
</organism>
<accession>A0A450SXB0</accession>
<protein>
    <recommendedName>
        <fullName evidence="3">Dolichyl-phosphate-mannose-protein mannosyltransferase</fullName>
    </recommendedName>
</protein>
<feature type="transmembrane region" description="Helical" evidence="1">
    <location>
        <begin position="343"/>
        <end position="361"/>
    </location>
</feature>
<keyword evidence="1" id="KW-1133">Transmembrane helix</keyword>
<feature type="transmembrane region" description="Helical" evidence="1">
    <location>
        <begin position="21"/>
        <end position="41"/>
    </location>
</feature>
<feature type="transmembrane region" description="Helical" evidence="1">
    <location>
        <begin position="209"/>
        <end position="227"/>
    </location>
</feature>
<name>A0A450SXB0_9GAMM</name>
<reference evidence="2" key="1">
    <citation type="submission" date="2019-02" db="EMBL/GenBank/DDBJ databases">
        <authorList>
            <person name="Gruber-Vodicka R. H."/>
            <person name="Seah K. B. B."/>
        </authorList>
    </citation>
    <scope>NUCLEOTIDE SEQUENCE</scope>
    <source>
        <strain evidence="2">BECK_BZ106</strain>
    </source>
</reference>
<sequence length="563" mass="62070">MVDGMNGSRYPAGSQQYGSCGLTGSLVPVVAFVWVLCWYFDPIWMSNDDVGLSMQAHGYGAAHTGAPTLIFPNIIWGHLVRLIPEVNSVLGSSIAALGVLFVVGAALVHGLLRLGTDYATSLSVMVLGLTFPILFPNFTVNAGLLTVGAIILWRLFAEHDSKAALVMGCLLAFLGFLIRYKEFLFVFLIALPLIPWRVLLVSHFSRTTLAVLAVALAGAAIIDHWTYQTEEWQPYNELQAIRPILMDKGAGSLLLDKYPDILARHGYSTNDINLMMSWFLADPRLADPERLKDMLDELGPLPLQEGRLAKGWASVSGLFHEGLVIVVVTGLLLALLRPSRQVTATWGLSILAFFAVGVFFFRTHALHVNFPVVVLLLIAPLLTGRSNPARFPRIEVLLLAMMAAYNAPHVFADSAEAKVHSDRLRGEMAATFPTDESIVTWGISFLYASACPVLGGAQAVKPYKIHSLGHAILAPGMVPYWEAKNGRGVLDRLFSDDGVPILSSYYEIGLLETYCNERGGRFRQLAEPVMVHRMYNMDVMLYRCQCRITPGTIYLNWDDIFEK</sequence>
<keyword evidence="1" id="KW-0472">Membrane</keyword>
<feature type="transmembrane region" description="Helical" evidence="1">
    <location>
        <begin position="134"/>
        <end position="156"/>
    </location>
</feature>
<dbReference type="EMBL" id="CAADFD010000043">
    <property type="protein sequence ID" value="VFJ58690.1"/>
    <property type="molecule type" value="Genomic_DNA"/>
</dbReference>
<keyword evidence="1" id="KW-0812">Transmembrane</keyword>
<evidence type="ECO:0008006" key="3">
    <source>
        <dbReference type="Google" id="ProtNLM"/>
    </source>
</evidence>
<evidence type="ECO:0000313" key="2">
    <source>
        <dbReference type="EMBL" id="VFJ58690.1"/>
    </source>
</evidence>